<name>A0ACC0G2S3_9ERIC</name>
<keyword evidence="2" id="KW-1185">Reference proteome</keyword>
<sequence>MVISFILATGVGAGFGVTKDLKRIMDILNKLSGNDLGSKLDYFFNKTYVSAGFLFIGFLTSGISSITSLLALSKKE</sequence>
<proteinExistence type="predicted"/>
<comment type="caution">
    <text evidence="1">The sequence shown here is derived from an EMBL/GenBank/DDBJ whole genome shotgun (WGS) entry which is preliminary data.</text>
</comment>
<dbReference type="EMBL" id="CM045769">
    <property type="protein sequence ID" value="KAI7995114.1"/>
    <property type="molecule type" value="Genomic_DNA"/>
</dbReference>
<evidence type="ECO:0000313" key="1">
    <source>
        <dbReference type="EMBL" id="KAI7995114.1"/>
    </source>
</evidence>
<protein>
    <submittedName>
        <fullName evidence="1">CASP-like protein 4D1</fullName>
    </submittedName>
</protein>
<evidence type="ECO:0000313" key="2">
    <source>
        <dbReference type="Proteomes" id="UP001060215"/>
    </source>
</evidence>
<dbReference type="Proteomes" id="UP001060215">
    <property type="component" value="Chromosome 12"/>
</dbReference>
<reference evidence="1 2" key="1">
    <citation type="journal article" date="2022" name="Plant J.">
        <title>Chromosome-level genome of Camellia lanceoleosa provides a valuable resource for understanding genome evolution and self-incompatibility.</title>
        <authorList>
            <person name="Gong W."/>
            <person name="Xiao S."/>
            <person name="Wang L."/>
            <person name="Liao Z."/>
            <person name="Chang Y."/>
            <person name="Mo W."/>
            <person name="Hu G."/>
            <person name="Li W."/>
            <person name="Zhao G."/>
            <person name="Zhu H."/>
            <person name="Hu X."/>
            <person name="Ji K."/>
            <person name="Xiang X."/>
            <person name="Song Q."/>
            <person name="Yuan D."/>
            <person name="Jin S."/>
            <person name="Zhang L."/>
        </authorList>
    </citation>
    <scope>NUCLEOTIDE SEQUENCE [LARGE SCALE GENOMIC DNA]</scope>
    <source>
        <strain evidence="1">SQ_2022a</strain>
    </source>
</reference>
<gene>
    <name evidence="1" type="ORF">LOK49_LG11G00357</name>
</gene>
<accession>A0ACC0G2S3</accession>
<organism evidence="1 2">
    <name type="scientific">Camellia lanceoleosa</name>
    <dbReference type="NCBI Taxonomy" id="1840588"/>
    <lineage>
        <taxon>Eukaryota</taxon>
        <taxon>Viridiplantae</taxon>
        <taxon>Streptophyta</taxon>
        <taxon>Embryophyta</taxon>
        <taxon>Tracheophyta</taxon>
        <taxon>Spermatophyta</taxon>
        <taxon>Magnoliopsida</taxon>
        <taxon>eudicotyledons</taxon>
        <taxon>Gunneridae</taxon>
        <taxon>Pentapetalae</taxon>
        <taxon>asterids</taxon>
        <taxon>Ericales</taxon>
        <taxon>Theaceae</taxon>
        <taxon>Camellia</taxon>
    </lineage>
</organism>